<organism evidence="2 3">
    <name type="scientific">Anthostomella pinea</name>
    <dbReference type="NCBI Taxonomy" id="933095"/>
    <lineage>
        <taxon>Eukaryota</taxon>
        <taxon>Fungi</taxon>
        <taxon>Dikarya</taxon>
        <taxon>Ascomycota</taxon>
        <taxon>Pezizomycotina</taxon>
        <taxon>Sordariomycetes</taxon>
        <taxon>Xylariomycetidae</taxon>
        <taxon>Xylariales</taxon>
        <taxon>Xylariaceae</taxon>
        <taxon>Anthostomella</taxon>
    </lineage>
</organism>
<protein>
    <submittedName>
        <fullName evidence="2">Uu.00g145190.m01.CDS01</fullName>
    </submittedName>
</protein>
<dbReference type="Pfam" id="PF22942">
    <property type="entry name" value="DUF7025"/>
    <property type="match status" value="1"/>
</dbReference>
<dbReference type="AlphaFoldDB" id="A0AAI8VRW5"/>
<dbReference type="EMBL" id="CAUWAG010000012">
    <property type="protein sequence ID" value="CAJ2509493.1"/>
    <property type="molecule type" value="Genomic_DNA"/>
</dbReference>
<gene>
    <name evidence="2" type="ORF">KHLLAP_LOCUS9961</name>
</gene>
<keyword evidence="3" id="KW-1185">Reference proteome</keyword>
<sequence length="530" mass="61084">MPILELKENVQGQSESSITLTYPFQELYFAYDAILGYYTSLRISNPLHRSIRKLITVMDWLFAEVWDEKNRLRKGRKDRLLCKVVGTYSHERPSHNAFILAAEVLRFDGANFTWGTLQLEMPEFSGKKQITDLPFYPLSFEKDPHRMKGEMKRRGQGLLDYLSCTFFPDGSAAFRQVLQLGDLSYIYPLATGYDKTRATGHDNWGKVWFNLISDNDVEPSAPFIMRPEVFETVSFGRTPKTPKEIFRIEEYRKRFPPWQHHYPLVGLYGKPFMPVTGKTYVAENYAMHLQKPILRWRPESTIPTNEMLAGLKYVLRKAKDLNGIDLVTDVENLIAERAHSDKMVLQDIVLLLSHNETVSILSLPPLNDFGNRLLKPYPHQIIEMSHPARTERLRMWTNALSLTPLLPDEDKQRRALTIGEIRHLAQYELDEKDIKQVLYMVATRCHQRHRPLTKVAIVEGIHDARLSRTIRDWASVFPTWAGPGDLPPSSICEAWSSSEITTDSCDWSSTNSGLFGDTEVDDRPPSFSFD</sequence>
<comment type="caution">
    <text evidence="2">The sequence shown here is derived from an EMBL/GenBank/DDBJ whole genome shotgun (WGS) entry which is preliminary data.</text>
</comment>
<feature type="domain" description="DUF7025" evidence="1">
    <location>
        <begin position="83"/>
        <end position="141"/>
    </location>
</feature>
<evidence type="ECO:0000313" key="2">
    <source>
        <dbReference type="EMBL" id="CAJ2509493.1"/>
    </source>
</evidence>
<name>A0AAI8VRW5_9PEZI</name>
<reference evidence="2" key="1">
    <citation type="submission" date="2023-10" db="EMBL/GenBank/DDBJ databases">
        <authorList>
            <person name="Hackl T."/>
        </authorList>
    </citation>
    <scope>NUCLEOTIDE SEQUENCE</scope>
</reference>
<proteinExistence type="predicted"/>
<accession>A0AAI8VRW5</accession>
<dbReference type="InterPro" id="IPR054289">
    <property type="entry name" value="DUF7025"/>
</dbReference>
<dbReference type="Proteomes" id="UP001295740">
    <property type="component" value="Unassembled WGS sequence"/>
</dbReference>
<evidence type="ECO:0000313" key="3">
    <source>
        <dbReference type="Proteomes" id="UP001295740"/>
    </source>
</evidence>
<evidence type="ECO:0000259" key="1">
    <source>
        <dbReference type="Pfam" id="PF22942"/>
    </source>
</evidence>